<keyword evidence="4" id="KW-1185">Reference proteome</keyword>
<dbReference type="InterPro" id="IPR036650">
    <property type="entry name" value="CAT_RNA-bd_dom_sf"/>
</dbReference>
<dbReference type="InterPro" id="IPR011608">
    <property type="entry name" value="PRD"/>
</dbReference>
<name>A0A968GG78_9SPIO</name>
<dbReference type="Proteomes" id="UP000752013">
    <property type="component" value="Unassembled WGS sequence"/>
</dbReference>
<organism evidence="3 4">
    <name type="scientific">Entomospira nematocerorum</name>
    <dbReference type="NCBI Taxonomy" id="2719987"/>
    <lineage>
        <taxon>Bacteria</taxon>
        <taxon>Pseudomonadati</taxon>
        <taxon>Spirochaetota</taxon>
        <taxon>Spirochaetia</taxon>
        <taxon>Spirochaetales</taxon>
        <taxon>Spirochaetaceae</taxon>
        <taxon>Entomospira</taxon>
    </lineage>
</organism>
<dbReference type="RefSeq" id="WP_167704353.1">
    <property type="nucleotide sequence ID" value="NZ_CP118169.1"/>
</dbReference>
<protein>
    <submittedName>
        <fullName evidence="3">PRD domain-containing protein</fullName>
    </submittedName>
</protein>
<dbReference type="Pfam" id="PF03123">
    <property type="entry name" value="CAT_RBD"/>
    <property type="match status" value="1"/>
</dbReference>
<evidence type="ECO:0000313" key="4">
    <source>
        <dbReference type="Proteomes" id="UP000752013"/>
    </source>
</evidence>
<sequence length="291" mass="34787">MDCIIKQVFNNNVALVMIDGYEMVVTGRGIAFQKQTGASIERDKIERYFVLQDINGLRESAVLTKSEVEARLLQVVMRCLHQQEDLWQRLYDRMESYYPILLDHLLQTVEASDRKELPTHHKRSFVFTPEVRMAYSSEVSCAKQIIQAVEQALDVVLGEEEVILLSLHLVHAQQDHRHINETVEASLFLQDFLWILKEMLQPYWQENSWIVERFIVHIRLLVWRLYDRKSETSERRMTEELLSMMKEHYPEANQIIHRVQTFLYNRLEVELNLDEELYLRMHLRRLMKEGR</sequence>
<evidence type="ECO:0000313" key="3">
    <source>
        <dbReference type="EMBL" id="NIZ47683.1"/>
    </source>
</evidence>
<dbReference type="PROSITE" id="PS51372">
    <property type="entry name" value="PRD_2"/>
    <property type="match status" value="2"/>
</dbReference>
<dbReference type="SUPFAM" id="SSF50151">
    <property type="entry name" value="SacY-like RNA-binding domain"/>
    <property type="match status" value="1"/>
</dbReference>
<dbReference type="SMART" id="SM01061">
    <property type="entry name" value="CAT_RBD"/>
    <property type="match status" value="1"/>
</dbReference>
<dbReference type="GO" id="GO:0006355">
    <property type="term" value="P:regulation of DNA-templated transcription"/>
    <property type="evidence" value="ECO:0007669"/>
    <property type="project" value="InterPro"/>
</dbReference>
<dbReference type="Pfam" id="PF00874">
    <property type="entry name" value="PRD"/>
    <property type="match status" value="2"/>
</dbReference>
<evidence type="ECO:0000259" key="2">
    <source>
        <dbReference type="PROSITE" id="PS51372"/>
    </source>
</evidence>
<proteinExistence type="predicted"/>
<dbReference type="EMBL" id="JAATLK010000002">
    <property type="protein sequence ID" value="NIZ47683.1"/>
    <property type="molecule type" value="Genomic_DNA"/>
</dbReference>
<comment type="caution">
    <text evidence="3">The sequence shown here is derived from an EMBL/GenBank/DDBJ whole genome shotgun (WGS) entry which is preliminary data.</text>
</comment>
<dbReference type="AlphaFoldDB" id="A0A968GG78"/>
<dbReference type="Gene3D" id="1.10.1790.10">
    <property type="entry name" value="PRD domain"/>
    <property type="match status" value="2"/>
</dbReference>
<evidence type="ECO:0000256" key="1">
    <source>
        <dbReference type="ARBA" id="ARBA00022737"/>
    </source>
</evidence>
<dbReference type="GO" id="GO:0003723">
    <property type="term" value="F:RNA binding"/>
    <property type="evidence" value="ECO:0007669"/>
    <property type="project" value="InterPro"/>
</dbReference>
<feature type="domain" description="PRD" evidence="2">
    <location>
        <begin position="67"/>
        <end position="179"/>
    </location>
</feature>
<accession>A0A968GG78</accession>
<dbReference type="PANTHER" id="PTHR30185:SF15">
    <property type="entry name" value="CRYPTIC BETA-GLUCOSIDE BGL OPERON ANTITERMINATOR"/>
    <property type="match status" value="1"/>
</dbReference>
<reference evidence="3" key="1">
    <citation type="submission" date="2020-03" db="EMBL/GenBank/DDBJ databases">
        <title>Spirochaetal bacteria isolated from arthropods constitute a novel genus Entomospira genus novum within the order Spirochaetales.</title>
        <authorList>
            <person name="Grana-Miraglia L."/>
            <person name="Sikutova S."/>
            <person name="Fingerle V."/>
            <person name="Sing A."/>
            <person name="Castillo-Ramirez S."/>
            <person name="Margos G."/>
            <person name="Rudolf I."/>
        </authorList>
    </citation>
    <scope>NUCLEOTIDE SEQUENCE</scope>
    <source>
        <strain evidence="3">BR208</strain>
    </source>
</reference>
<keyword evidence="1" id="KW-0677">Repeat</keyword>
<dbReference type="InterPro" id="IPR004341">
    <property type="entry name" value="CAT_RNA-bd_dom"/>
</dbReference>
<dbReference type="PANTHER" id="PTHR30185">
    <property type="entry name" value="CRYPTIC BETA-GLUCOSIDE BGL OPERON ANTITERMINATOR"/>
    <property type="match status" value="1"/>
</dbReference>
<dbReference type="SUPFAM" id="SSF63520">
    <property type="entry name" value="PTS-regulatory domain, PRD"/>
    <property type="match status" value="2"/>
</dbReference>
<dbReference type="InterPro" id="IPR036634">
    <property type="entry name" value="PRD_sf"/>
</dbReference>
<dbReference type="InterPro" id="IPR050661">
    <property type="entry name" value="BglG_antiterminators"/>
</dbReference>
<gene>
    <name evidence="3" type="ORF">HCT46_07135</name>
</gene>
<feature type="domain" description="PRD" evidence="2">
    <location>
        <begin position="180"/>
        <end position="291"/>
    </location>
</feature>
<dbReference type="Gene3D" id="2.30.24.10">
    <property type="entry name" value="CAT RNA-binding domain"/>
    <property type="match status" value="1"/>
</dbReference>